<feature type="domain" description="GST N-terminal" evidence="1">
    <location>
        <begin position="3"/>
        <end position="84"/>
    </location>
</feature>
<proteinExistence type="predicted"/>
<dbReference type="InterPro" id="IPR036249">
    <property type="entry name" value="Thioredoxin-like_sf"/>
</dbReference>
<dbReference type="CDD" id="cd00570">
    <property type="entry name" value="GST_N_family"/>
    <property type="match status" value="1"/>
</dbReference>
<dbReference type="GO" id="GO:0004364">
    <property type="term" value="F:glutathione transferase activity"/>
    <property type="evidence" value="ECO:0007669"/>
    <property type="project" value="UniProtKB-EC"/>
</dbReference>
<organism evidence="2 3">
    <name type="scientific">Aminobacter aganoensis</name>
    <dbReference type="NCBI Taxonomy" id="83264"/>
    <lineage>
        <taxon>Bacteria</taxon>
        <taxon>Pseudomonadati</taxon>
        <taxon>Pseudomonadota</taxon>
        <taxon>Alphaproteobacteria</taxon>
        <taxon>Hyphomicrobiales</taxon>
        <taxon>Phyllobacteriaceae</taxon>
        <taxon>Aminobacter</taxon>
    </lineage>
</organism>
<evidence type="ECO:0000259" key="1">
    <source>
        <dbReference type="PROSITE" id="PS50404"/>
    </source>
</evidence>
<dbReference type="InterPro" id="IPR034338">
    <property type="entry name" value="GST_4_C"/>
</dbReference>
<gene>
    <name evidence="2" type="ORF">GGR00_005618</name>
</gene>
<keyword evidence="2" id="KW-0808">Transferase</keyword>
<dbReference type="GO" id="GO:0016034">
    <property type="term" value="F:maleylacetoacetate isomerase activity"/>
    <property type="evidence" value="ECO:0007669"/>
    <property type="project" value="TreeGrafter"/>
</dbReference>
<dbReference type="EC" id="2.5.1.18" evidence="2"/>
<dbReference type="Gene3D" id="3.40.30.10">
    <property type="entry name" value="Glutaredoxin"/>
    <property type="match status" value="1"/>
</dbReference>
<dbReference type="SUPFAM" id="SSF52833">
    <property type="entry name" value="Thioredoxin-like"/>
    <property type="match status" value="1"/>
</dbReference>
<accession>A0A7X0KP50</accession>
<dbReference type="InterPro" id="IPR036282">
    <property type="entry name" value="Glutathione-S-Trfase_C_sf"/>
</dbReference>
<comment type="caution">
    <text evidence="2">The sequence shown here is derived from an EMBL/GenBank/DDBJ whole genome shotgun (WGS) entry which is preliminary data.</text>
</comment>
<dbReference type="InterPro" id="IPR004045">
    <property type="entry name" value="Glutathione_S-Trfase_N"/>
</dbReference>
<name>A0A7X0KP50_9HYPH</name>
<dbReference type="Proteomes" id="UP000536262">
    <property type="component" value="Unassembled WGS sequence"/>
</dbReference>
<dbReference type="NCBIfam" id="NF011693">
    <property type="entry name" value="PRK15113.1"/>
    <property type="match status" value="1"/>
</dbReference>
<dbReference type="GO" id="GO:0006749">
    <property type="term" value="P:glutathione metabolic process"/>
    <property type="evidence" value="ECO:0007669"/>
    <property type="project" value="TreeGrafter"/>
</dbReference>
<evidence type="ECO:0000313" key="2">
    <source>
        <dbReference type="EMBL" id="MBB6357794.1"/>
    </source>
</evidence>
<dbReference type="RefSeq" id="WP_210315151.1">
    <property type="nucleotide sequence ID" value="NZ_BAABEG010000001.1"/>
</dbReference>
<dbReference type="Pfam" id="PF13409">
    <property type="entry name" value="GST_N_2"/>
    <property type="match status" value="1"/>
</dbReference>
<dbReference type="PROSITE" id="PS50404">
    <property type="entry name" value="GST_NTER"/>
    <property type="match status" value="1"/>
</dbReference>
<sequence length="215" mass="23811">MSTILYVDLEYFSPAAMSAFVALNEKAMAFDLVTVDLKSGAQRVREYADLSLTSRVPTLAHDGFSVSESSAIAEYLDEAVAGAPLFPVDSRQRTQARQLQAWLRSDLLALRKQRPSDTIFRPSVVEPLDAEAQFAAAKLVNAIERLLPEGATQLFDSWSIADFDAALMLARMTRNGDPVPERLARFSDRQLQRPSFAGWPALRNRRSVIDVAHGV</sequence>
<dbReference type="PANTHER" id="PTHR42673">
    <property type="entry name" value="MALEYLACETOACETATE ISOMERASE"/>
    <property type="match status" value="1"/>
</dbReference>
<dbReference type="PANTHER" id="PTHR42673:SF21">
    <property type="entry name" value="GLUTATHIONE S-TRANSFERASE YFCF"/>
    <property type="match status" value="1"/>
</dbReference>
<dbReference type="EMBL" id="JACHOU010000032">
    <property type="protein sequence ID" value="MBB6357794.1"/>
    <property type="molecule type" value="Genomic_DNA"/>
</dbReference>
<keyword evidence="3" id="KW-1185">Reference proteome</keyword>
<dbReference type="Pfam" id="PF14834">
    <property type="entry name" value="GST_C_4"/>
    <property type="match status" value="1"/>
</dbReference>
<dbReference type="SUPFAM" id="SSF47616">
    <property type="entry name" value="GST C-terminal domain-like"/>
    <property type="match status" value="1"/>
</dbReference>
<dbReference type="Gene3D" id="1.20.1050.10">
    <property type="match status" value="1"/>
</dbReference>
<evidence type="ECO:0000313" key="3">
    <source>
        <dbReference type="Proteomes" id="UP000536262"/>
    </source>
</evidence>
<reference evidence="2 3" key="1">
    <citation type="submission" date="2020-08" db="EMBL/GenBank/DDBJ databases">
        <title>Genomic Encyclopedia of Type Strains, Phase IV (KMG-IV): sequencing the most valuable type-strain genomes for metagenomic binning, comparative biology and taxonomic classification.</title>
        <authorList>
            <person name="Goeker M."/>
        </authorList>
    </citation>
    <scope>NUCLEOTIDE SEQUENCE [LARGE SCALE GENOMIC DNA]</scope>
    <source>
        <strain evidence="2 3">DSM 7051</strain>
    </source>
</reference>
<dbReference type="GO" id="GO:0006559">
    <property type="term" value="P:L-phenylalanine catabolic process"/>
    <property type="evidence" value="ECO:0007669"/>
    <property type="project" value="TreeGrafter"/>
</dbReference>
<protein>
    <submittedName>
        <fullName evidence="2">Glutathione S-transferase</fullName>
        <ecNumber evidence="2">2.5.1.18</ecNumber>
    </submittedName>
</protein>
<dbReference type="AlphaFoldDB" id="A0A7X0KP50"/>